<dbReference type="EMBL" id="FBVY01000042">
    <property type="protein sequence ID" value="CUX02293.1"/>
    <property type="molecule type" value="Genomic_DNA"/>
</dbReference>
<evidence type="ECO:0000313" key="1">
    <source>
        <dbReference type="EMBL" id="CUX02293.1"/>
    </source>
</evidence>
<reference evidence="1 2" key="1">
    <citation type="submission" date="2016-01" db="EMBL/GenBank/DDBJ databases">
        <authorList>
            <person name="Regsiter A."/>
            <person name="william w."/>
        </authorList>
    </citation>
    <scope>NUCLEOTIDE SEQUENCE [LARGE SCALE GENOMIC DNA]</scope>
    <source>
        <strain evidence="1 2">CFBP 5494</strain>
    </source>
</reference>
<gene>
    <name evidence="1" type="ORF">AGR2A_pa40161</name>
</gene>
<protein>
    <submittedName>
        <fullName evidence="1">Uncharacterized protein</fullName>
    </submittedName>
</protein>
<sequence>MSAAPTFLTGILFLSKEFHLTETISSTLSLWSGLTRLRNTALTTPREFPLREGGFYFGPAHIPKTTACDLPLKFHPAAIRASAVFDTPKGVVGATGGNVNLPHCVAFVPVAAMIPA</sequence>
<evidence type="ECO:0000313" key="2">
    <source>
        <dbReference type="Proteomes" id="UP000191933"/>
    </source>
</evidence>
<dbReference type="Proteomes" id="UP000191933">
    <property type="component" value="Unassembled WGS sequence"/>
</dbReference>
<proteinExistence type="predicted"/>
<comment type="caution">
    <text evidence="1">The sequence shown here is derived from an EMBL/GenBank/DDBJ whole genome shotgun (WGS) entry which is preliminary data.</text>
</comment>
<name>A0A9W5B718_9HYPH</name>
<organism evidence="1 2">
    <name type="scientific">Agrobacterium genomosp. 2 str. CFBP 5494</name>
    <dbReference type="NCBI Taxonomy" id="1183436"/>
    <lineage>
        <taxon>Bacteria</taxon>
        <taxon>Pseudomonadati</taxon>
        <taxon>Pseudomonadota</taxon>
        <taxon>Alphaproteobacteria</taxon>
        <taxon>Hyphomicrobiales</taxon>
        <taxon>Rhizobiaceae</taxon>
        <taxon>Rhizobium/Agrobacterium group</taxon>
        <taxon>Agrobacterium</taxon>
        <taxon>Agrobacterium tumefaciens complex</taxon>
    </lineage>
</organism>
<dbReference type="AlphaFoldDB" id="A0A9W5B718"/>
<keyword evidence="2" id="KW-1185">Reference proteome</keyword>
<accession>A0A9W5B718</accession>